<organism evidence="3 4">
    <name type="scientific">Methanoculleus taiwanensis</name>
    <dbReference type="NCBI Taxonomy" id="1550565"/>
    <lineage>
        <taxon>Archaea</taxon>
        <taxon>Methanobacteriati</taxon>
        <taxon>Methanobacteriota</taxon>
        <taxon>Stenosarchaea group</taxon>
        <taxon>Methanomicrobia</taxon>
        <taxon>Methanomicrobiales</taxon>
        <taxon>Methanomicrobiaceae</taxon>
        <taxon>Methanoculleus</taxon>
    </lineage>
</organism>
<dbReference type="RefSeq" id="WP_128693837.1">
    <property type="nucleotide sequence ID" value="NZ_LHQS01000002.1"/>
</dbReference>
<dbReference type="EMBL" id="LHQS01000002">
    <property type="protein sequence ID" value="RXE56103.1"/>
    <property type="molecule type" value="Genomic_DNA"/>
</dbReference>
<dbReference type="PANTHER" id="PTHR34351:SF2">
    <property type="entry name" value="DUF58 DOMAIN-CONTAINING PROTEIN"/>
    <property type="match status" value="1"/>
</dbReference>
<comment type="caution">
    <text evidence="3">The sequence shown here is derived from an EMBL/GenBank/DDBJ whole genome shotgun (WGS) entry which is preliminary data.</text>
</comment>
<name>A0A498H0D6_9EURY</name>
<dbReference type="AlphaFoldDB" id="A0A498H0D6"/>
<feature type="transmembrane region" description="Helical" evidence="1">
    <location>
        <begin position="30"/>
        <end position="47"/>
    </location>
</feature>
<evidence type="ECO:0000313" key="3">
    <source>
        <dbReference type="EMBL" id="RXE56103.1"/>
    </source>
</evidence>
<feature type="transmembrane region" description="Helical" evidence="1">
    <location>
        <begin position="7"/>
        <end position="24"/>
    </location>
</feature>
<proteinExistence type="predicted"/>
<dbReference type="Pfam" id="PF01882">
    <property type="entry name" value="DUF58"/>
    <property type="match status" value="1"/>
</dbReference>
<gene>
    <name evidence="3" type="ORF">ABH15_07945</name>
</gene>
<feature type="domain" description="DUF58" evidence="2">
    <location>
        <begin position="200"/>
        <end position="309"/>
    </location>
</feature>
<reference evidence="3 4" key="1">
    <citation type="journal article" date="2015" name="Int. J. Syst. Evol. Microbiol.">
        <title>Methanoculleus taiwanensis sp. nov., a methanogen isolated from deep marine sediment at the deformation front area near Taiwan.</title>
        <authorList>
            <person name="Weng C.Y."/>
            <person name="Chen S.C."/>
            <person name="Lai M.C."/>
            <person name="Wu S.Y."/>
            <person name="Lin S."/>
            <person name="Yang T.F."/>
            <person name="Chen P.C."/>
        </authorList>
    </citation>
    <scope>NUCLEOTIDE SEQUENCE [LARGE SCALE GENOMIC DNA]</scope>
    <source>
        <strain evidence="3 4">CYW4</strain>
    </source>
</reference>
<accession>A0A498H0D6</accession>
<evidence type="ECO:0000313" key="4">
    <source>
        <dbReference type="Proteomes" id="UP000290932"/>
    </source>
</evidence>
<keyword evidence="1" id="KW-0472">Membrane</keyword>
<evidence type="ECO:0000256" key="1">
    <source>
        <dbReference type="SAM" id="Phobius"/>
    </source>
</evidence>
<dbReference type="InterPro" id="IPR002881">
    <property type="entry name" value="DUF58"/>
</dbReference>
<keyword evidence="4" id="KW-1185">Reference proteome</keyword>
<protein>
    <recommendedName>
        <fullName evidence="2">DUF58 domain-containing protein</fullName>
    </recommendedName>
</protein>
<evidence type="ECO:0000259" key="2">
    <source>
        <dbReference type="Pfam" id="PF01882"/>
    </source>
</evidence>
<dbReference type="PANTHER" id="PTHR34351">
    <property type="entry name" value="SLR1927 PROTEIN-RELATED"/>
    <property type="match status" value="1"/>
</dbReference>
<sequence length="437" mass="48038">MQATRCTQGVAALILVLLVFALVLDEPAAFLPGAALVLLLVSRAIIFDRKMRTIARSVTVDRTTNRTIIRQGGVVDVTVAISYTLPEQTTLAVRDMPPAGSVLIGGDATASTTRPGEGTAVITYRARIMARGEVRFSGIGVTIADPFFTGDLAFRRGEDTLPEILVHPSGAFESESGGRDYGDAERRERSSFSGYSIHSFREYVTGDDPRRIDWKLSAKHQKLFVKEYSSQQGNLPLILVDLPDATLRPEMPDSDPLVSAVTGALEDAILEHRFVSLLIISGGNVVRYLPGERDIHRVMSAVGDLRPAERLVHQYYARDEVAVRSKLGRCERDIARLPKDSPDYHFAATLASVYREMHRDQKTAFEMQMGRVMGSINAGAVYIFSPFEGDLSHIWQTITQAKRMQKDVHLRIPESAASPGMLKALLAADVESVEVIA</sequence>
<keyword evidence="1" id="KW-1133">Transmembrane helix</keyword>
<dbReference type="OrthoDB" id="3263at2157"/>
<keyword evidence="1" id="KW-0812">Transmembrane</keyword>
<dbReference type="Proteomes" id="UP000290932">
    <property type="component" value="Unassembled WGS sequence"/>
</dbReference>